<dbReference type="RefSeq" id="WP_241839132.1">
    <property type="nucleotide sequence ID" value="NZ_MSYM01000013.1"/>
</dbReference>
<comment type="catalytic activity">
    <reaction evidence="7">
        <text>adenosine + H2O + H(+) = inosine + NH4(+)</text>
        <dbReference type="Rhea" id="RHEA:24408"/>
        <dbReference type="ChEBI" id="CHEBI:15377"/>
        <dbReference type="ChEBI" id="CHEBI:15378"/>
        <dbReference type="ChEBI" id="CHEBI:16335"/>
        <dbReference type="ChEBI" id="CHEBI:17596"/>
        <dbReference type="ChEBI" id="CHEBI:28938"/>
        <dbReference type="EC" id="3.5.4.4"/>
    </reaction>
    <physiologicalReaction direction="left-to-right" evidence="7">
        <dbReference type="Rhea" id="RHEA:24409"/>
    </physiologicalReaction>
</comment>
<dbReference type="Gene3D" id="3.60.140.10">
    <property type="entry name" value="CNF1/YfiH-like putative cysteine hydrolases"/>
    <property type="match status" value="1"/>
</dbReference>
<evidence type="ECO:0000256" key="10">
    <source>
        <dbReference type="RuleBase" id="RU361274"/>
    </source>
</evidence>
<evidence type="ECO:0000256" key="1">
    <source>
        <dbReference type="ARBA" id="ARBA00000553"/>
    </source>
</evidence>
<protein>
    <recommendedName>
        <fullName evidence="10">Purine nucleoside phosphorylase</fullName>
    </recommendedName>
</protein>
<evidence type="ECO:0000256" key="7">
    <source>
        <dbReference type="ARBA" id="ARBA00047989"/>
    </source>
</evidence>
<organism evidence="11 12">
    <name type="scientific">Rhodoferax antarcticus ANT.BR</name>
    <dbReference type="NCBI Taxonomy" id="1111071"/>
    <lineage>
        <taxon>Bacteria</taxon>
        <taxon>Pseudomonadati</taxon>
        <taxon>Pseudomonadota</taxon>
        <taxon>Betaproteobacteria</taxon>
        <taxon>Burkholderiales</taxon>
        <taxon>Comamonadaceae</taxon>
        <taxon>Rhodoferax</taxon>
    </lineage>
</organism>
<dbReference type="InterPro" id="IPR011324">
    <property type="entry name" value="Cytotoxic_necrot_fac-like_cat"/>
</dbReference>
<dbReference type="GO" id="GO:0016787">
    <property type="term" value="F:hydrolase activity"/>
    <property type="evidence" value="ECO:0007669"/>
    <property type="project" value="UniProtKB-KW"/>
</dbReference>
<accession>A0A1Q8YE77</accession>
<evidence type="ECO:0000256" key="3">
    <source>
        <dbReference type="ARBA" id="ARBA00022679"/>
    </source>
</evidence>
<dbReference type="GO" id="GO:0017061">
    <property type="term" value="F:S-methyl-5-thioadenosine phosphorylase activity"/>
    <property type="evidence" value="ECO:0007669"/>
    <property type="project" value="UniProtKB-EC"/>
</dbReference>
<evidence type="ECO:0000256" key="2">
    <source>
        <dbReference type="ARBA" id="ARBA00007353"/>
    </source>
</evidence>
<evidence type="ECO:0000313" key="11">
    <source>
        <dbReference type="EMBL" id="OLP06307.1"/>
    </source>
</evidence>
<dbReference type="Pfam" id="PF02578">
    <property type="entry name" value="Cu-oxidase_4"/>
    <property type="match status" value="1"/>
</dbReference>
<evidence type="ECO:0000256" key="6">
    <source>
        <dbReference type="ARBA" id="ARBA00022833"/>
    </source>
</evidence>
<dbReference type="STRING" id="81479.RA876_06790"/>
<evidence type="ECO:0000313" key="12">
    <source>
        <dbReference type="Proteomes" id="UP000185911"/>
    </source>
</evidence>
<sequence length="279" mass="29295">MAQTVDVSLPPDWLTPDWPAPANVRAVCSTRAGGVSVAPYDSLNLGDHVGDDPQHVAANRVIFQQVLGARPVFLNQVHGTALMQLDADTVEANLTTELAQGLPAVADAAITTATGVACTIMVADCLPVLFSTLDGRCVAAAHAGWRGLAGQGSSGILEETYKTFSALALIDKAQADIEIIAWLGPCIGPQAFEVGDEVRTAFVAHDAQAAPLFASQGGGKWLANLPALAHQRLAKLGIHRVFGNDGSAQWCTVSQPSRFFSHRRDGVSGRLAVSIWRAA</sequence>
<comment type="catalytic activity">
    <reaction evidence="1">
        <text>inosine + phosphate = alpha-D-ribose 1-phosphate + hypoxanthine</text>
        <dbReference type="Rhea" id="RHEA:27646"/>
        <dbReference type="ChEBI" id="CHEBI:17368"/>
        <dbReference type="ChEBI" id="CHEBI:17596"/>
        <dbReference type="ChEBI" id="CHEBI:43474"/>
        <dbReference type="ChEBI" id="CHEBI:57720"/>
        <dbReference type="EC" id="2.4.2.1"/>
    </reaction>
    <physiologicalReaction direction="left-to-right" evidence="1">
        <dbReference type="Rhea" id="RHEA:27647"/>
    </physiologicalReaction>
</comment>
<keyword evidence="12" id="KW-1185">Reference proteome</keyword>
<comment type="caution">
    <text evidence="11">The sequence shown here is derived from an EMBL/GenBank/DDBJ whole genome shotgun (WGS) entry which is preliminary data.</text>
</comment>
<dbReference type="InterPro" id="IPR038371">
    <property type="entry name" value="Cu_polyphenol_OxRdtase_sf"/>
</dbReference>
<evidence type="ECO:0000256" key="9">
    <source>
        <dbReference type="ARBA" id="ARBA00049893"/>
    </source>
</evidence>
<dbReference type="PANTHER" id="PTHR30616:SF2">
    <property type="entry name" value="PURINE NUCLEOSIDE PHOSPHORYLASE LACC1"/>
    <property type="match status" value="1"/>
</dbReference>
<comment type="similarity">
    <text evidence="2 10">Belongs to the purine nucleoside phosphorylase YfiH/LACC1 family.</text>
</comment>
<dbReference type="NCBIfam" id="TIGR00726">
    <property type="entry name" value="peptidoglycan editing factor PgeF"/>
    <property type="match status" value="1"/>
</dbReference>
<dbReference type="PANTHER" id="PTHR30616">
    <property type="entry name" value="UNCHARACTERIZED PROTEIN YFIH"/>
    <property type="match status" value="1"/>
</dbReference>
<reference evidence="11 12" key="1">
    <citation type="submission" date="2017-01" db="EMBL/GenBank/DDBJ databases">
        <title>Genome sequence of Rhodoferax antarcticus ANT.BR, a psychrophilic purple nonsulfur bacterium from an Antarctic microbial mat.</title>
        <authorList>
            <person name="Baker J."/>
            <person name="Riester C."/>
            <person name="Skinner B."/>
            <person name="Newell A."/>
            <person name="Swingley W."/>
            <person name="Madigan M."/>
            <person name="Jung D."/>
            <person name="Asao M."/>
            <person name="Chen M."/>
            <person name="Loughlin P."/>
            <person name="Pan H."/>
            <person name="Lin S."/>
            <person name="Li N."/>
            <person name="Shaw J."/>
            <person name="Prado M."/>
            <person name="Sherman C."/>
            <person name="Li X."/>
            <person name="Tang J."/>
            <person name="Blankenship R."/>
            <person name="Zhao T."/>
            <person name="Touchman J."/>
            <person name="Sattley M."/>
        </authorList>
    </citation>
    <scope>NUCLEOTIDE SEQUENCE [LARGE SCALE GENOMIC DNA]</scope>
    <source>
        <strain evidence="11 12">ANT.BR</strain>
    </source>
</reference>
<comment type="catalytic activity">
    <reaction evidence="8">
        <text>adenosine + phosphate = alpha-D-ribose 1-phosphate + adenine</text>
        <dbReference type="Rhea" id="RHEA:27642"/>
        <dbReference type="ChEBI" id="CHEBI:16335"/>
        <dbReference type="ChEBI" id="CHEBI:16708"/>
        <dbReference type="ChEBI" id="CHEBI:43474"/>
        <dbReference type="ChEBI" id="CHEBI:57720"/>
        <dbReference type="EC" id="2.4.2.1"/>
    </reaction>
    <physiologicalReaction direction="left-to-right" evidence="8">
        <dbReference type="Rhea" id="RHEA:27643"/>
    </physiologicalReaction>
</comment>
<dbReference type="SUPFAM" id="SSF64438">
    <property type="entry name" value="CNF1/YfiH-like putative cysteine hydrolases"/>
    <property type="match status" value="1"/>
</dbReference>
<dbReference type="EMBL" id="MSYM01000013">
    <property type="protein sequence ID" value="OLP06307.1"/>
    <property type="molecule type" value="Genomic_DNA"/>
</dbReference>
<comment type="catalytic activity">
    <reaction evidence="9">
        <text>S-methyl-5'-thioadenosine + phosphate = 5-(methylsulfanyl)-alpha-D-ribose 1-phosphate + adenine</text>
        <dbReference type="Rhea" id="RHEA:11852"/>
        <dbReference type="ChEBI" id="CHEBI:16708"/>
        <dbReference type="ChEBI" id="CHEBI:17509"/>
        <dbReference type="ChEBI" id="CHEBI:43474"/>
        <dbReference type="ChEBI" id="CHEBI:58533"/>
        <dbReference type="EC" id="2.4.2.28"/>
    </reaction>
    <physiologicalReaction direction="left-to-right" evidence="9">
        <dbReference type="Rhea" id="RHEA:11853"/>
    </physiologicalReaction>
</comment>
<keyword evidence="3" id="KW-0808">Transferase</keyword>
<dbReference type="AlphaFoldDB" id="A0A1Q8YE77"/>
<evidence type="ECO:0000256" key="8">
    <source>
        <dbReference type="ARBA" id="ARBA00048968"/>
    </source>
</evidence>
<dbReference type="CDD" id="cd16833">
    <property type="entry name" value="YfiH"/>
    <property type="match status" value="1"/>
</dbReference>
<keyword evidence="6" id="KW-0862">Zinc</keyword>
<dbReference type="GO" id="GO:0005507">
    <property type="term" value="F:copper ion binding"/>
    <property type="evidence" value="ECO:0007669"/>
    <property type="project" value="TreeGrafter"/>
</dbReference>
<keyword evidence="5" id="KW-0378">Hydrolase</keyword>
<evidence type="ECO:0000256" key="5">
    <source>
        <dbReference type="ARBA" id="ARBA00022801"/>
    </source>
</evidence>
<keyword evidence="4" id="KW-0479">Metal-binding</keyword>
<name>A0A1Q8YE77_9BURK</name>
<evidence type="ECO:0000256" key="4">
    <source>
        <dbReference type="ARBA" id="ARBA00022723"/>
    </source>
</evidence>
<proteinExistence type="inferred from homology"/>
<gene>
    <name evidence="11" type="ORF">BLL52_2538</name>
</gene>
<dbReference type="Proteomes" id="UP000185911">
    <property type="component" value="Unassembled WGS sequence"/>
</dbReference>
<dbReference type="InterPro" id="IPR003730">
    <property type="entry name" value="Cu_polyphenol_OxRdtase"/>
</dbReference>